<sequence>MATKYLYIDDDQNAYGIVKAIEEQGLLEFDIRQPKTWNEQKEDLIDKGEINNYDGLLLDLKLEFSSGESNFVKFSGADLAQSIRTEAKSNSAISDLPIILCSTDDLLMDYLDRTSYDLFDVKYSKDQSSKYNSLNQQEFLCFAVAYKTVNEIKDRDVSTIVGNDSDSVSEIDILQLEINKFQTTHEIMYLLNRYFINSPGPLLDEELLAIRLGVDISKSTDWKILKEHFLSPYKYNGVLSGCLDRWWMDEINTAFKSRFGKSLKILNANERIAFLKSIENVDDIVPLDIPENHSFGTFWYKCKLSGLPLDPSDGLRTIEMPRYSWQEPSYISISYLMSDDRDREAVLKLLGPIEREIFESFD</sequence>
<dbReference type="Proteomes" id="UP000614460">
    <property type="component" value="Unassembled WGS sequence"/>
</dbReference>
<evidence type="ECO:0000313" key="1">
    <source>
        <dbReference type="EMBL" id="GGE18233.1"/>
    </source>
</evidence>
<reference evidence="1" key="2">
    <citation type="submission" date="2020-09" db="EMBL/GenBank/DDBJ databases">
        <authorList>
            <person name="Sun Q."/>
            <person name="Zhou Y."/>
        </authorList>
    </citation>
    <scope>NUCLEOTIDE SEQUENCE</scope>
    <source>
        <strain evidence="1">CGMCC 1.15966</strain>
    </source>
</reference>
<accession>A0A8H9FYN5</accession>
<dbReference type="AlphaFoldDB" id="A0A8H9FYN5"/>
<comment type="caution">
    <text evidence="1">The sequence shown here is derived from an EMBL/GenBank/DDBJ whole genome shotgun (WGS) entry which is preliminary data.</text>
</comment>
<gene>
    <name evidence="1" type="ORF">GCM10011516_14830</name>
</gene>
<dbReference type="EMBL" id="BMKM01000003">
    <property type="protein sequence ID" value="GGE18233.1"/>
    <property type="molecule type" value="Genomic_DNA"/>
</dbReference>
<evidence type="ECO:0000313" key="2">
    <source>
        <dbReference type="Proteomes" id="UP000614460"/>
    </source>
</evidence>
<name>A0A8H9FYN5_9SPHI</name>
<keyword evidence="2" id="KW-1185">Reference proteome</keyword>
<organism evidence="1 2">
    <name type="scientific">Sphingobacterium cellulitidis</name>
    <dbReference type="NCBI Taxonomy" id="1768011"/>
    <lineage>
        <taxon>Bacteria</taxon>
        <taxon>Pseudomonadati</taxon>
        <taxon>Bacteroidota</taxon>
        <taxon>Sphingobacteriia</taxon>
        <taxon>Sphingobacteriales</taxon>
        <taxon>Sphingobacteriaceae</taxon>
        <taxon>Sphingobacterium</taxon>
    </lineage>
</organism>
<reference evidence="1" key="1">
    <citation type="journal article" date="2014" name="Int. J. Syst. Evol. Microbiol.">
        <title>Complete genome sequence of Corynebacterium casei LMG S-19264T (=DSM 44701T), isolated from a smear-ripened cheese.</title>
        <authorList>
            <consortium name="US DOE Joint Genome Institute (JGI-PGF)"/>
            <person name="Walter F."/>
            <person name="Albersmeier A."/>
            <person name="Kalinowski J."/>
            <person name="Ruckert C."/>
        </authorList>
    </citation>
    <scope>NUCLEOTIDE SEQUENCE</scope>
    <source>
        <strain evidence="1">CGMCC 1.15966</strain>
    </source>
</reference>
<proteinExistence type="predicted"/>
<dbReference type="RefSeq" id="WP_182498395.1">
    <property type="nucleotide sequence ID" value="NZ_BMKM01000003.1"/>
</dbReference>
<protein>
    <submittedName>
        <fullName evidence="1">Uncharacterized protein</fullName>
    </submittedName>
</protein>